<name>A0AA37HWG9_SEGBR</name>
<dbReference type="RefSeq" id="WP_006282107.1">
    <property type="nucleotide sequence ID" value="NZ_BPTR01000001.1"/>
</dbReference>
<dbReference type="InterPro" id="IPR003838">
    <property type="entry name" value="ABC3_permease_C"/>
</dbReference>
<dbReference type="PANTHER" id="PTHR47755:SF1">
    <property type="entry name" value="CELL DIVISION PROTEIN FTSX"/>
    <property type="match status" value="1"/>
</dbReference>
<evidence type="ECO:0000256" key="2">
    <source>
        <dbReference type="ARBA" id="ARBA00007379"/>
    </source>
</evidence>
<evidence type="ECO:0000256" key="10">
    <source>
        <dbReference type="PIRNR" id="PIRNR003097"/>
    </source>
</evidence>
<evidence type="ECO:0000259" key="13">
    <source>
        <dbReference type="Pfam" id="PF18075"/>
    </source>
</evidence>
<feature type="transmembrane region" description="Helical" evidence="11">
    <location>
        <begin position="260"/>
        <end position="282"/>
    </location>
</feature>
<evidence type="ECO:0000256" key="11">
    <source>
        <dbReference type="SAM" id="Phobius"/>
    </source>
</evidence>
<dbReference type="GO" id="GO:0005886">
    <property type="term" value="C:plasma membrane"/>
    <property type="evidence" value="ECO:0007669"/>
    <property type="project" value="UniProtKB-SubCell"/>
</dbReference>
<dbReference type="Pfam" id="PF02687">
    <property type="entry name" value="FtsX"/>
    <property type="match status" value="1"/>
</dbReference>
<evidence type="ECO:0000313" key="14">
    <source>
        <dbReference type="EMBL" id="GJG28130.1"/>
    </source>
</evidence>
<dbReference type="GO" id="GO:0051301">
    <property type="term" value="P:cell division"/>
    <property type="evidence" value="ECO:0007669"/>
    <property type="project" value="UniProtKB-KW"/>
</dbReference>
<dbReference type="Proteomes" id="UP000887043">
    <property type="component" value="Unassembled WGS sequence"/>
</dbReference>
<gene>
    <name evidence="14" type="ORF">PRRU23_18300</name>
</gene>
<reference evidence="14" key="1">
    <citation type="submission" date="2021-08" db="EMBL/GenBank/DDBJ databases">
        <title>Prevotella lacticifex sp. nov., isolated from rumen of cow.</title>
        <authorList>
            <person name="Shinkai T."/>
            <person name="Ikeyama N."/>
            <person name="Kumagai M."/>
            <person name="Ohmori H."/>
            <person name="Sakamoto M."/>
            <person name="Ohkuma M."/>
            <person name="Mitsumori M."/>
        </authorList>
    </citation>
    <scope>NUCLEOTIDE SEQUENCE</scope>
    <source>
        <strain evidence="14">DSM 11371</strain>
    </source>
</reference>
<keyword evidence="8 10" id="KW-0472">Membrane</keyword>
<comment type="subcellular location">
    <subcellularLocation>
        <location evidence="1">Cell membrane</location>
        <topology evidence="1">Multi-pass membrane protein</topology>
    </subcellularLocation>
</comment>
<evidence type="ECO:0000256" key="8">
    <source>
        <dbReference type="ARBA" id="ARBA00023136"/>
    </source>
</evidence>
<dbReference type="InterPro" id="IPR040690">
    <property type="entry name" value="FtsX_ECD"/>
</dbReference>
<dbReference type="GeneID" id="72480736"/>
<feature type="domain" description="FtsX extracellular" evidence="13">
    <location>
        <begin position="53"/>
        <end position="145"/>
    </location>
</feature>
<feature type="transmembrane region" description="Helical" evidence="11">
    <location>
        <begin position="159"/>
        <end position="181"/>
    </location>
</feature>
<evidence type="ECO:0000256" key="3">
    <source>
        <dbReference type="ARBA" id="ARBA00021907"/>
    </source>
</evidence>
<evidence type="ECO:0000313" key="15">
    <source>
        <dbReference type="Proteomes" id="UP000887043"/>
    </source>
</evidence>
<keyword evidence="5 10" id="KW-0132">Cell division</keyword>
<dbReference type="Gene3D" id="3.30.70.3040">
    <property type="match status" value="1"/>
</dbReference>
<dbReference type="Pfam" id="PF18075">
    <property type="entry name" value="FtsX_ECD"/>
    <property type="match status" value="1"/>
</dbReference>
<evidence type="ECO:0000256" key="6">
    <source>
        <dbReference type="ARBA" id="ARBA00022692"/>
    </source>
</evidence>
<accession>A0AA37HWG9</accession>
<feature type="transmembrane region" description="Helical" evidence="11">
    <location>
        <begin position="217"/>
        <end position="240"/>
    </location>
</feature>
<dbReference type="EMBL" id="BPTR01000001">
    <property type="protein sequence ID" value="GJG28130.1"/>
    <property type="molecule type" value="Genomic_DNA"/>
</dbReference>
<protein>
    <recommendedName>
        <fullName evidence="3 10">Cell division protein FtsX</fullName>
    </recommendedName>
</protein>
<feature type="transmembrane region" description="Helical" evidence="11">
    <location>
        <begin position="16"/>
        <end position="38"/>
    </location>
</feature>
<dbReference type="PANTHER" id="PTHR47755">
    <property type="entry name" value="CELL DIVISION PROTEIN FTSX"/>
    <property type="match status" value="1"/>
</dbReference>
<keyword evidence="7 11" id="KW-1133">Transmembrane helix</keyword>
<comment type="caution">
    <text evidence="14">The sequence shown here is derived from an EMBL/GenBank/DDBJ whole genome shotgun (WGS) entry which is preliminary data.</text>
</comment>
<evidence type="ECO:0000256" key="9">
    <source>
        <dbReference type="ARBA" id="ARBA00023306"/>
    </source>
</evidence>
<evidence type="ECO:0000256" key="5">
    <source>
        <dbReference type="ARBA" id="ARBA00022618"/>
    </source>
</evidence>
<keyword evidence="6 11" id="KW-0812">Transmembrane</keyword>
<evidence type="ECO:0000256" key="1">
    <source>
        <dbReference type="ARBA" id="ARBA00004651"/>
    </source>
</evidence>
<dbReference type="AlphaFoldDB" id="A0AA37HWG9"/>
<organism evidence="14 15">
    <name type="scientific">Segatella bryantii</name>
    <name type="common">Prevotella bryantii</name>
    <dbReference type="NCBI Taxonomy" id="77095"/>
    <lineage>
        <taxon>Bacteria</taxon>
        <taxon>Pseudomonadati</taxon>
        <taxon>Bacteroidota</taxon>
        <taxon>Bacteroidia</taxon>
        <taxon>Bacteroidales</taxon>
        <taxon>Prevotellaceae</taxon>
        <taxon>Segatella</taxon>
    </lineage>
</organism>
<keyword evidence="9 10" id="KW-0131">Cell cycle</keyword>
<comment type="similarity">
    <text evidence="2 10">Belongs to the ABC-4 integral membrane protein family. FtsX subfamily.</text>
</comment>
<sequence>MGNKRKKAGSRSRLQVATLCISTAMVLVLLGMVVFSVLTAKNLSNYVRENLVVTIMLDQDMTSSEAQQICNKLKSRPYINHLTYISKETALKEGTQELGVNPSEFAGVNPFLSSIDITLLADYANSDSLKWISRELQAYPKVNEVDFQKDLVDQVNHNIVKISIVLLVLAVLLTFVSFSLISNTVKLSIYERRFAIHIMKLVGASWSFIRKPFIKRAILIGILAALIACVVLGGCVYLLYRFEPDVLLVVTWKEMAITGASVFLFGIIITAFCSTISVNKFLKMKASALYKI</sequence>
<evidence type="ECO:0000259" key="12">
    <source>
        <dbReference type="Pfam" id="PF02687"/>
    </source>
</evidence>
<keyword evidence="4 10" id="KW-1003">Cell membrane</keyword>
<feature type="domain" description="ABC3 transporter permease C-terminal" evidence="12">
    <location>
        <begin position="168"/>
        <end position="285"/>
    </location>
</feature>
<dbReference type="PIRSF" id="PIRSF003097">
    <property type="entry name" value="FtsX"/>
    <property type="match status" value="1"/>
</dbReference>
<dbReference type="InterPro" id="IPR004513">
    <property type="entry name" value="FtsX"/>
</dbReference>
<evidence type="ECO:0000256" key="4">
    <source>
        <dbReference type="ARBA" id="ARBA00022475"/>
    </source>
</evidence>
<evidence type="ECO:0000256" key="7">
    <source>
        <dbReference type="ARBA" id="ARBA00022989"/>
    </source>
</evidence>
<proteinExistence type="inferred from homology"/>